<dbReference type="InParanoid" id="A0A1Z5J8V1"/>
<proteinExistence type="predicted"/>
<feature type="compositionally biased region" description="Acidic residues" evidence="1">
    <location>
        <begin position="352"/>
        <end position="361"/>
    </location>
</feature>
<accession>A0A1Z5J8V1</accession>
<dbReference type="Proteomes" id="UP000198406">
    <property type="component" value="Unassembled WGS sequence"/>
</dbReference>
<reference evidence="2 3" key="1">
    <citation type="journal article" date="2015" name="Plant Cell">
        <title>Oil accumulation by the oleaginous diatom Fistulifera solaris as revealed by the genome and transcriptome.</title>
        <authorList>
            <person name="Tanaka T."/>
            <person name="Maeda Y."/>
            <person name="Veluchamy A."/>
            <person name="Tanaka M."/>
            <person name="Abida H."/>
            <person name="Marechal E."/>
            <person name="Bowler C."/>
            <person name="Muto M."/>
            <person name="Sunaga Y."/>
            <person name="Tanaka M."/>
            <person name="Yoshino T."/>
            <person name="Taniguchi T."/>
            <person name="Fukuda Y."/>
            <person name="Nemoto M."/>
            <person name="Matsumoto M."/>
            <person name="Wong P.S."/>
            <person name="Aburatani S."/>
            <person name="Fujibuchi W."/>
        </authorList>
    </citation>
    <scope>NUCLEOTIDE SEQUENCE [LARGE SCALE GENOMIC DNA]</scope>
    <source>
        <strain evidence="2 3">JPCC DA0580</strain>
    </source>
</reference>
<name>A0A1Z5J8V1_FISSO</name>
<dbReference type="InterPro" id="IPR008775">
    <property type="entry name" value="Phytyl_CoA_dOase-like"/>
</dbReference>
<comment type="caution">
    <text evidence="2">The sequence shown here is derived from an EMBL/GenBank/DDBJ whole genome shotgun (WGS) entry which is preliminary data.</text>
</comment>
<sequence>MQQFTSENREKWDKPEYWIKICEHLSVKDNSQDAKYETDDAFWSHSKNYKLDLLSKGYALVDQSLPNELIVALREGVEKLVEASYPASFIFLFDETWQLARYSRLLLEDFTSNPFHYDLLSWYIDKGGFSPHRDRQPEHVASSFHPDGEAKFATHWIALTPATTSNSCLYMIPKDHDPGYTKGDEDKKDPLSLALPNKEAFQRIRAMPRDSGQSILFTHRIIHWGSIKDPEATPRAAISFVCSDPSFEKPYVDPTCFTDDQLPPFSIRLLLVCAQLIIYHQRFQLSKSMLKACFEFCKSMEDKLEKTYWHKVVFEFVEAMKEDAQTNELDESEEEEIMELMLKAEQSGYGEYSDDYDEGSNELEGGADAGDDDFSDEEEGTLLFRAASGCDDNNTEGSVENEKDRKRPRTK</sequence>
<feature type="compositionally biased region" description="Acidic residues" evidence="1">
    <location>
        <begin position="369"/>
        <end position="380"/>
    </location>
</feature>
<protein>
    <recommendedName>
        <fullName evidence="4">Phytanoyl-CoA dioxygenase</fullName>
    </recommendedName>
</protein>
<keyword evidence="3" id="KW-1185">Reference proteome</keyword>
<evidence type="ECO:0000313" key="3">
    <source>
        <dbReference type="Proteomes" id="UP000198406"/>
    </source>
</evidence>
<dbReference type="Pfam" id="PF05721">
    <property type="entry name" value="PhyH"/>
    <property type="match status" value="1"/>
</dbReference>
<dbReference type="AlphaFoldDB" id="A0A1Z5J8V1"/>
<gene>
    <name evidence="2" type="ORF">FisN_3Lh449</name>
</gene>
<dbReference type="SUPFAM" id="SSF51197">
    <property type="entry name" value="Clavaminate synthase-like"/>
    <property type="match status" value="1"/>
</dbReference>
<dbReference type="EMBL" id="BDSP01000016">
    <property type="protein sequence ID" value="GAX10248.1"/>
    <property type="molecule type" value="Genomic_DNA"/>
</dbReference>
<evidence type="ECO:0000313" key="2">
    <source>
        <dbReference type="EMBL" id="GAX10248.1"/>
    </source>
</evidence>
<feature type="region of interest" description="Disordered" evidence="1">
    <location>
        <begin position="349"/>
        <end position="411"/>
    </location>
</feature>
<evidence type="ECO:0008006" key="4">
    <source>
        <dbReference type="Google" id="ProtNLM"/>
    </source>
</evidence>
<dbReference type="OrthoDB" id="45168at2759"/>
<evidence type="ECO:0000256" key="1">
    <source>
        <dbReference type="SAM" id="MobiDB-lite"/>
    </source>
</evidence>
<organism evidence="2 3">
    <name type="scientific">Fistulifera solaris</name>
    <name type="common">Oleaginous diatom</name>
    <dbReference type="NCBI Taxonomy" id="1519565"/>
    <lineage>
        <taxon>Eukaryota</taxon>
        <taxon>Sar</taxon>
        <taxon>Stramenopiles</taxon>
        <taxon>Ochrophyta</taxon>
        <taxon>Bacillariophyta</taxon>
        <taxon>Bacillariophyceae</taxon>
        <taxon>Bacillariophycidae</taxon>
        <taxon>Naviculales</taxon>
        <taxon>Naviculaceae</taxon>
        <taxon>Fistulifera</taxon>
    </lineage>
</organism>
<dbReference type="Gene3D" id="2.60.120.620">
    <property type="entry name" value="q2cbj1_9rhob like domain"/>
    <property type="match status" value="1"/>
</dbReference>